<dbReference type="Gene3D" id="3.40.50.1820">
    <property type="entry name" value="alpha/beta hydrolase"/>
    <property type="match status" value="1"/>
</dbReference>
<dbReference type="PANTHER" id="PTHR15394">
    <property type="entry name" value="SERINE HYDROLASE RBBP9"/>
    <property type="match status" value="1"/>
</dbReference>
<reference evidence="1" key="1">
    <citation type="journal article" date="2021" name="PeerJ">
        <title>Extensive microbial diversity within the chicken gut microbiome revealed by metagenomics and culture.</title>
        <authorList>
            <person name="Gilroy R."/>
            <person name="Ravi A."/>
            <person name="Getino M."/>
            <person name="Pursley I."/>
            <person name="Horton D.L."/>
            <person name="Alikhan N.F."/>
            <person name="Baker D."/>
            <person name="Gharbi K."/>
            <person name="Hall N."/>
            <person name="Watson M."/>
            <person name="Adriaenssens E.M."/>
            <person name="Foster-Nyarko E."/>
            <person name="Jarju S."/>
            <person name="Secka A."/>
            <person name="Antonio M."/>
            <person name="Oren A."/>
            <person name="Chaudhuri R.R."/>
            <person name="La Ragione R."/>
            <person name="Hildebrand F."/>
            <person name="Pallen M.J."/>
        </authorList>
    </citation>
    <scope>NUCLEOTIDE SEQUENCE</scope>
    <source>
        <strain evidence="1">876</strain>
    </source>
</reference>
<name>A0A9E2KUP7_9LACO</name>
<sequence>MKKAYLIHGTSTRDDDWFPWLEEAAKPDFVIDRLWLPNPFNPDKKEWQQAIDQQIDSADEVTLISHSLGGIAALRYVESHQLKRANLLLVGAFDQPLPSYPQLDNFMDPQPDYQKIIPKIGKATIITAKDDPIASYQDAINVTHQLNAKLIVQEHGGHYLSSDGYTEFPLVLKELRRITQ</sequence>
<dbReference type="SUPFAM" id="SSF53474">
    <property type="entry name" value="alpha/beta-Hydrolases"/>
    <property type="match status" value="1"/>
</dbReference>
<dbReference type="InterPro" id="IPR029058">
    <property type="entry name" value="AB_hydrolase_fold"/>
</dbReference>
<protein>
    <submittedName>
        <fullName evidence="1">Alpha/beta hydrolase</fullName>
    </submittedName>
</protein>
<evidence type="ECO:0000313" key="2">
    <source>
        <dbReference type="Proteomes" id="UP000824180"/>
    </source>
</evidence>
<accession>A0A9E2KUP7</accession>
<gene>
    <name evidence="1" type="ORF">H9843_04125</name>
</gene>
<evidence type="ECO:0000313" key="1">
    <source>
        <dbReference type="EMBL" id="MBU3830063.1"/>
    </source>
</evidence>
<dbReference type="PANTHER" id="PTHR15394:SF3">
    <property type="entry name" value="SERINE HYDROLASE RBBP9"/>
    <property type="match status" value="1"/>
</dbReference>
<dbReference type="InterPro" id="IPR010662">
    <property type="entry name" value="RBBP9/YdeN"/>
</dbReference>
<dbReference type="AlphaFoldDB" id="A0A9E2KUP7"/>
<reference evidence="1" key="2">
    <citation type="submission" date="2021-04" db="EMBL/GenBank/DDBJ databases">
        <authorList>
            <person name="Gilroy R."/>
        </authorList>
    </citation>
    <scope>NUCLEOTIDE SEQUENCE</scope>
    <source>
        <strain evidence="1">876</strain>
    </source>
</reference>
<organism evidence="1 2">
    <name type="scientific">Candidatus Limosilactobacillus merdavium</name>
    <dbReference type="NCBI Taxonomy" id="2838651"/>
    <lineage>
        <taxon>Bacteria</taxon>
        <taxon>Bacillati</taxon>
        <taxon>Bacillota</taxon>
        <taxon>Bacilli</taxon>
        <taxon>Lactobacillales</taxon>
        <taxon>Lactobacillaceae</taxon>
        <taxon>Limosilactobacillus</taxon>
    </lineage>
</organism>
<dbReference type="EMBL" id="JAHLFK010000042">
    <property type="protein sequence ID" value="MBU3830063.1"/>
    <property type="molecule type" value="Genomic_DNA"/>
</dbReference>
<proteinExistence type="predicted"/>
<keyword evidence="1" id="KW-0378">Hydrolase</keyword>
<comment type="caution">
    <text evidence="1">The sequence shown here is derived from an EMBL/GenBank/DDBJ whole genome shotgun (WGS) entry which is preliminary data.</text>
</comment>
<dbReference type="Pfam" id="PF06821">
    <property type="entry name" value="Ser_hydrolase"/>
    <property type="match status" value="1"/>
</dbReference>
<dbReference type="Proteomes" id="UP000824180">
    <property type="component" value="Unassembled WGS sequence"/>
</dbReference>
<dbReference type="GO" id="GO:0016787">
    <property type="term" value="F:hydrolase activity"/>
    <property type="evidence" value="ECO:0007669"/>
    <property type="project" value="UniProtKB-KW"/>
</dbReference>